<keyword evidence="5" id="KW-1017">Isopeptide bond</keyword>
<dbReference type="AlphaFoldDB" id="A0AAW0J7J0"/>
<dbReference type="GO" id="GO:0016363">
    <property type="term" value="C:nuclear matrix"/>
    <property type="evidence" value="ECO:0007669"/>
    <property type="project" value="UniProtKB-SubCell"/>
</dbReference>
<keyword evidence="23" id="KW-1185">Reference proteome</keyword>
<evidence type="ECO:0000256" key="18">
    <source>
        <dbReference type="PROSITE-ProRule" id="PRU00509"/>
    </source>
</evidence>
<reference evidence="22 23" key="1">
    <citation type="journal article" date="2023" name="bioRxiv">
        <title>Conserved and derived expression patterns and positive selection on dental genes reveal complex evolutionary context of ever-growing rodent molars.</title>
        <authorList>
            <person name="Calamari Z.T."/>
            <person name="Song A."/>
            <person name="Cohen E."/>
            <person name="Akter M."/>
            <person name="Roy R.D."/>
            <person name="Hallikas O."/>
            <person name="Christensen M.M."/>
            <person name="Li P."/>
            <person name="Marangoni P."/>
            <person name="Jernvall J."/>
            <person name="Klein O.D."/>
        </authorList>
    </citation>
    <scope>NUCLEOTIDE SEQUENCE [LARGE SCALE GENOMIC DNA]</scope>
    <source>
        <strain evidence="22">V071</strain>
    </source>
</reference>
<gene>
    <name evidence="22" type="ORF">U0070_001639</name>
</gene>
<feature type="domain" description="CXXC-type" evidence="21">
    <location>
        <begin position="195"/>
        <end position="248"/>
    </location>
</feature>
<proteinExistence type="predicted"/>
<dbReference type="InterPro" id="IPR002857">
    <property type="entry name" value="Znf_CXXC"/>
</dbReference>
<comment type="caution">
    <text evidence="22">The sequence shown here is derived from an EMBL/GenBank/DDBJ whole genome shotgun (WGS) entry which is preliminary data.</text>
</comment>
<dbReference type="Gene3D" id="3.30.890.10">
    <property type="entry name" value="Methyl-cpg-binding Protein 2, Chain A"/>
    <property type="match status" value="1"/>
</dbReference>
<organism evidence="22 23">
    <name type="scientific">Myodes glareolus</name>
    <name type="common">Bank vole</name>
    <name type="synonym">Clethrionomys glareolus</name>
    <dbReference type="NCBI Taxonomy" id="447135"/>
    <lineage>
        <taxon>Eukaryota</taxon>
        <taxon>Metazoa</taxon>
        <taxon>Chordata</taxon>
        <taxon>Craniata</taxon>
        <taxon>Vertebrata</taxon>
        <taxon>Euteleostomi</taxon>
        <taxon>Mammalia</taxon>
        <taxon>Eutheria</taxon>
        <taxon>Euarchontoglires</taxon>
        <taxon>Glires</taxon>
        <taxon>Rodentia</taxon>
        <taxon>Myomorpha</taxon>
        <taxon>Muroidea</taxon>
        <taxon>Cricetidae</taxon>
        <taxon>Arvicolinae</taxon>
        <taxon>Myodes</taxon>
    </lineage>
</organism>
<dbReference type="PROSITE" id="PS50982">
    <property type="entry name" value="MBD"/>
    <property type="match status" value="1"/>
</dbReference>
<keyword evidence="7" id="KW-0479">Metal-binding</keyword>
<keyword evidence="4" id="KW-0158">Chromosome</keyword>
<keyword evidence="8" id="KW-0677">Repeat</keyword>
<evidence type="ECO:0000256" key="3">
    <source>
        <dbReference type="ARBA" id="ARBA00004324"/>
    </source>
</evidence>
<evidence type="ECO:0000256" key="9">
    <source>
        <dbReference type="ARBA" id="ARBA00022771"/>
    </source>
</evidence>
<comment type="subcellular location">
    <subcellularLocation>
        <location evidence="2">Chromosome</location>
    </subcellularLocation>
    <subcellularLocation>
        <location evidence="1">Nucleus matrix</location>
    </subcellularLocation>
    <subcellularLocation>
        <location evidence="3">Nucleus speckle</location>
    </subcellularLocation>
</comment>
<dbReference type="PROSITE" id="PS51058">
    <property type="entry name" value="ZF_CXXC"/>
    <property type="match status" value="3"/>
</dbReference>
<name>A0AAW0J7J0_MYOGA</name>
<feature type="region of interest" description="Disordered" evidence="19">
    <location>
        <begin position="567"/>
        <end position="624"/>
    </location>
</feature>
<evidence type="ECO:0000256" key="8">
    <source>
        <dbReference type="ARBA" id="ARBA00022737"/>
    </source>
</evidence>
<evidence type="ECO:0000256" key="5">
    <source>
        <dbReference type="ARBA" id="ARBA00022499"/>
    </source>
</evidence>
<evidence type="ECO:0000256" key="14">
    <source>
        <dbReference type="ARBA" id="ARBA00023163"/>
    </source>
</evidence>
<dbReference type="Pfam" id="PF01429">
    <property type="entry name" value="MBD"/>
    <property type="match status" value="1"/>
</dbReference>
<keyword evidence="15" id="KW-0539">Nucleus</keyword>
<evidence type="ECO:0000256" key="2">
    <source>
        <dbReference type="ARBA" id="ARBA00004286"/>
    </source>
</evidence>
<feature type="region of interest" description="Disordered" evidence="19">
    <location>
        <begin position="1"/>
        <end position="31"/>
    </location>
</feature>
<evidence type="ECO:0000256" key="11">
    <source>
        <dbReference type="ARBA" id="ARBA00022843"/>
    </source>
</evidence>
<feature type="compositionally biased region" description="Low complexity" evidence="19">
    <location>
        <begin position="1"/>
        <end position="11"/>
    </location>
</feature>
<accession>A0AAW0J7J0</accession>
<feature type="region of interest" description="Disordered" evidence="19">
    <location>
        <begin position="443"/>
        <end position="512"/>
    </location>
</feature>
<keyword evidence="14" id="KW-0804">Transcription</keyword>
<keyword evidence="13" id="KW-0238">DNA-binding</keyword>
<feature type="compositionally biased region" description="Low complexity" evidence="19">
    <location>
        <begin position="443"/>
        <end position="455"/>
    </location>
</feature>
<evidence type="ECO:0000256" key="7">
    <source>
        <dbReference type="ARBA" id="ARBA00022723"/>
    </source>
</evidence>
<keyword evidence="12" id="KW-0805">Transcription regulation</keyword>
<dbReference type="Pfam" id="PF02008">
    <property type="entry name" value="zf-CXXC"/>
    <property type="match status" value="3"/>
</dbReference>
<feature type="compositionally biased region" description="Basic residues" evidence="19">
    <location>
        <begin position="324"/>
        <end position="339"/>
    </location>
</feature>
<dbReference type="Proteomes" id="UP001488838">
    <property type="component" value="Unassembled WGS sequence"/>
</dbReference>
<protein>
    <recommendedName>
        <fullName evidence="16">Methyl-CpG-binding domain protein 1</fullName>
    </recommendedName>
    <alternativeName>
        <fullName evidence="17">Methyl-CpG-binding protein MBD1</fullName>
    </alternativeName>
</protein>
<dbReference type="FunFam" id="3.30.890.10:FF:000001">
    <property type="entry name" value="methyl-CpG-binding domain protein 1 isoform X7"/>
    <property type="match status" value="1"/>
</dbReference>
<dbReference type="EMBL" id="JBBHLL010000058">
    <property type="protein sequence ID" value="KAK7822472.1"/>
    <property type="molecule type" value="Genomic_DNA"/>
</dbReference>
<evidence type="ECO:0000256" key="1">
    <source>
        <dbReference type="ARBA" id="ARBA00004109"/>
    </source>
</evidence>
<evidence type="ECO:0000256" key="13">
    <source>
        <dbReference type="ARBA" id="ARBA00023125"/>
    </source>
</evidence>
<keyword evidence="10" id="KW-0862">Zinc</keyword>
<feature type="non-terminal residue" evidence="22">
    <location>
        <position position="654"/>
    </location>
</feature>
<keyword evidence="9 18" id="KW-0863">Zinc-finger</keyword>
<dbReference type="GO" id="GO:0005694">
    <property type="term" value="C:chromosome"/>
    <property type="evidence" value="ECO:0007669"/>
    <property type="project" value="UniProtKB-SubCell"/>
</dbReference>
<dbReference type="CDD" id="cd01396">
    <property type="entry name" value="MeCP2_MBD"/>
    <property type="match status" value="1"/>
</dbReference>
<dbReference type="InterPro" id="IPR001739">
    <property type="entry name" value="Methyl_CpG_DNA-bd"/>
</dbReference>
<sequence length="654" mass="72156">MLRSRSLAIRARPPPPPPREAAVRRRRSLPTEGRRVKAAHRLLFFPEASMAEDWQDCPALGPGWKRRESLRKSGASCGRSDIYYQSPTGDKIRSKVELTRYLGPACDLTLFDFRQGILCYPAPKTHPLPVPSKKPSKPAKVKKCQGRLQKSDVRKATPRAEDKSGTGTAPASLPVPGSRCDNCGIHFPWGGIRRQRLRTLCEDCRVGCGECTACLLKEDCGACSICRLQLPHDVASGLFCKCEQRRCLRIVEKSQGCGVCRGCQNQEDCGRCRVCLRPPRPGLKRQWRCLQRRCLWHFAHRFRGHPQGCHQCPPQVVVPPIGKRDHRKSRSKVAAKRHSQAQPLPPLPAPQHPEPTELHISDLAPTSPAEFIYYCVDEDELQPYTNHRQNRKCGACAACLRRMDCGHCDFCCDKPKFGGSNQKRQKCRWRQCLQFAMKRLLPSTGSGSEEGAGSPPCHPCRKRPGSPQKLHPSSSSKAPLAVHTTPPCPAQASAKQQTGRGFVPTPPDTDLVFLREGASSPLQVPGPAAASSEAPLQEAQCSAQSWVVTLPQVKQEKADAPEEWTAGTAFLTSPTLQPGCPSKAVDPDLPPVKQEPPGPEEDREENREDYVSASAPEEETGGVGTPVITEIFSLGGTRLRDIAAWWPRLHKLLA</sequence>
<feature type="compositionally biased region" description="Pro residues" evidence="19">
    <location>
        <begin position="588"/>
        <end position="597"/>
    </location>
</feature>
<evidence type="ECO:0000256" key="10">
    <source>
        <dbReference type="ARBA" id="ARBA00022833"/>
    </source>
</evidence>
<dbReference type="InterPro" id="IPR016177">
    <property type="entry name" value="DNA-bd_dom_sf"/>
</dbReference>
<dbReference type="GO" id="GO:0016607">
    <property type="term" value="C:nuclear speck"/>
    <property type="evidence" value="ECO:0007669"/>
    <property type="project" value="UniProtKB-SubCell"/>
</dbReference>
<evidence type="ECO:0000256" key="19">
    <source>
        <dbReference type="SAM" id="MobiDB-lite"/>
    </source>
</evidence>
<evidence type="ECO:0000259" key="20">
    <source>
        <dbReference type="PROSITE" id="PS50982"/>
    </source>
</evidence>
<keyword evidence="11" id="KW-0832">Ubl conjugation</keyword>
<dbReference type="PANTHER" id="PTHR12396">
    <property type="entry name" value="METHYL-CPG BINDING PROTEIN, MBD"/>
    <property type="match status" value="1"/>
</dbReference>
<dbReference type="SMART" id="SM00391">
    <property type="entry name" value="MBD"/>
    <property type="match status" value="1"/>
</dbReference>
<evidence type="ECO:0000256" key="12">
    <source>
        <dbReference type="ARBA" id="ARBA00023015"/>
    </source>
</evidence>
<evidence type="ECO:0000256" key="16">
    <source>
        <dbReference type="ARBA" id="ARBA00069818"/>
    </source>
</evidence>
<dbReference type="GO" id="GO:0008270">
    <property type="term" value="F:zinc ion binding"/>
    <property type="evidence" value="ECO:0007669"/>
    <property type="project" value="UniProtKB-KW"/>
</dbReference>
<evidence type="ECO:0000256" key="17">
    <source>
        <dbReference type="ARBA" id="ARBA00076705"/>
    </source>
</evidence>
<dbReference type="PANTHER" id="PTHR12396:SF57">
    <property type="entry name" value="METHYL-CPG-BINDING DOMAIN PROTEIN 1"/>
    <property type="match status" value="1"/>
</dbReference>
<feature type="compositionally biased region" description="Basic residues" evidence="19">
    <location>
        <begin position="134"/>
        <end position="145"/>
    </location>
</feature>
<evidence type="ECO:0000256" key="15">
    <source>
        <dbReference type="ARBA" id="ARBA00023242"/>
    </source>
</evidence>
<dbReference type="SUPFAM" id="SSF54171">
    <property type="entry name" value="DNA-binding domain"/>
    <property type="match status" value="1"/>
</dbReference>
<feature type="domain" description="CXXC-type" evidence="21">
    <location>
        <begin position="385"/>
        <end position="433"/>
    </location>
</feature>
<dbReference type="GO" id="GO:0008327">
    <property type="term" value="F:methyl-CpG binding"/>
    <property type="evidence" value="ECO:0007669"/>
    <property type="project" value="TreeGrafter"/>
</dbReference>
<evidence type="ECO:0000256" key="4">
    <source>
        <dbReference type="ARBA" id="ARBA00022454"/>
    </source>
</evidence>
<feature type="compositionally biased region" description="Pro residues" evidence="19">
    <location>
        <begin position="343"/>
        <end position="353"/>
    </location>
</feature>
<evidence type="ECO:0000259" key="21">
    <source>
        <dbReference type="PROSITE" id="PS51058"/>
    </source>
</evidence>
<dbReference type="GO" id="GO:0006346">
    <property type="term" value="P:DNA methylation-dependent constitutive heterochromatin formation"/>
    <property type="evidence" value="ECO:0007669"/>
    <property type="project" value="TreeGrafter"/>
</dbReference>
<evidence type="ECO:0000313" key="22">
    <source>
        <dbReference type="EMBL" id="KAK7822472.1"/>
    </source>
</evidence>
<feature type="domain" description="CXXC-type" evidence="21">
    <location>
        <begin position="249"/>
        <end position="295"/>
    </location>
</feature>
<feature type="domain" description="MBD" evidence="20">
    <location>
        <begin position="50"/>
        <end position="118"/>
    </location>
</feature>
<evidence type="ECO:0000256" key="6">
    <source>
        <dbReference type="ARBA" id="ARBA00022553"/>
    </source>
</evidence>
<evidence type="ECO:0000313" key="23">
    <source>
        <dbReference type="Proteomes" id="UP001488838"/>
    </source>
</evidence>
<feature type="region of interest" description="Disordered" evidence="19">
    <location>
        <begin position="321"/>
        <end position="361"/>
    </location>
</feature>
<feature type="compositionally biased region" description="Basic and acidic residues" evidence="19">
    <location>
        <begin position="149"/>
        <end position="164"/>
    </location>
</feature>
<dbReference type="GO" id="GO:0000122">
    <property type="term" value="P:negative regulation of transcription by RNA polymerase II"/>
    <property type="evidence" value="ECO:0007669"/>
    <property type="project" value="TreeGrafter"/>
</dbReference>
<feature type="region of interest" description="Disordered" evidence="19">
    <location>
        <begin position="128"/>
        <end position="173"/>
    </location>
</feature>
<keyword evidence="6" id="KW-0597">Phosphoprotein</keyword>